<keyword evidence="3" id="KW-1185">Reference proteome</keyword>
<gene>
    <name evidence="2" type="ORF">GLV81_04285</name>
</gene>
<evidence type="ECO:0000259" key="1">
    <source>
        <dbReference type="Pfam" id="PF05448"/>
    </source>
</evidence>
<protein>
    <recommendedName>
        <fullName evidence="1">Acetyl xylan esterase domain-containing protein</fullName>
    </recommendedName>
</protein>
<reference evidence="2 3" key="1">
    <citation type="submission" date="2019-11" db="EMBL/GenBank/DDBJ databases">
        <authorList>
            <person name="Im W.T."/>
        </authorList>
    </citation>
    <scope>NUCLEOTIDE SEQUENCE [LARGE SCALE GENOMIC DNA]</scope>
    <source>
        <strain evidence="2 3">SB-02</strain>
    </source>
</reference>
<dbReference type="SUPFAM" id="SSF53474">
    <property type="entry name" value="alpha/beta-Hydrolases"/>
    <property type="match status" value="1"/>
</dbReference>
<dbReference type="Gene3D" id="3.40.50.1820">
    <property type="entry name" value="alpha/beta hydrolase"/>
    <property type="match status" value="1"/>
</dbReference>
<name>A0A6I6GI84_9BACT</name>
<dbReference type="KEGG" id="fls:GLV81_04285"/>
<proteinExistence type="predicted"/>
<dbReference type="InterPro" id="IPR050261">
    <property type="entry name" value="FrsA_esterase"/>
</dbReference>
<dbReference type="RefSeq" id="WP_157477177.1">
    <property type="nucleotide sequence ID" value="NZ_CP046566.1"/>
</dbReference>
<dbReference type="AlphaFoldDB" id="A0A6I6GI84"/>
<dbReference type="Pfam" id="PF05448">
    <property type="entry name" value="AXE1"/>
    <property type="match status" value="1"/>
</dbReference>
<dbReference type="PANTHER" id="PTHR22946">
    <property type="entry name" value="DIENELACTONE HYDROLASE DOMAIN-CONTAINING PROTEIN-RELATED"/>
    <property type="match status" value="1"/>
</dbReference>
<accession>A0A6I6GI84</accession>
<evidence type="ECO:0000313" key="2">
    <source>
        <dbReference type="EMBL" id="QGW27418.1"/>
    </source>
</evidence>
<dbReference type="InterPro" id="IPR029058">
    <property type="entry name" value="AB_hydrolase_fold"/>
</dbReference>
<sequence>MKYKDISVLKAAPECQSESKDEDAIAIELRKEARRLFNSHKEPATLSEWEVKRKKITVSIIEKAGIEFYPNLPLSIHVTNSISFPQYNVQSIYFQTMPGVYSTASIYIPKGEGPYPAIVNTHGHIEHARRAKSVQERAHLLAQNGFVCICMDAFGSGERSEIHNHSDYHGGNMGAALLNFGKSLLGVQVTENIRCVDLLCSLPMVNPHLIGATGESGGGNQAMWLAAIDERIKACMPVVSVGTFEAYIMAHNCVCELLPEGLMIAEESQVLGLIAPRALSVCSALQEKHSAFSPTEMLRTVKNTGKIFKLYKASEKFHVQIFNNEHEFSQSMQVAMVQWFISQLKESVNFPQTHGYPTSLPVEQLLTFSDIVRSPSVITQPEYLLSLSTEYNPTHTENATEERTLLSKLIGVDPKIIFSTNQLKRVQENNKHVLVLINTSTSSADITPDIPHHTIPLWGTDIHKAPTAFYFDDQMVPFHTLSRSLLWLGKTVQGVWVQQINQFINDIEHTKAEHELVIHAHKEAAIAALAFAAITKKRMHLYLYNAPITYAHHANTKYTNYFSMAVHIPKIFTWGDMVKIAALSNAEITIYNPRNIQGEKIKPEQIQSWQSLFKKYQEAYHTSGSVSFHIS</sequence>
<dbReference type="InterPro" id="IPR008391">
    <property type="entry name" value="AXE1_dom"/>
</dbReference>
<dbReference type="PANTHER" id="PTHR22946:SF8">
    <property type="entry name" value="ACETYL XYLAN ESTERASE DOMAIN-CONTAINING PROTEIN"/>
    <property type="match status" value="1"/>
</dbReference>
<organism evidence="2 3">
    <name type="scientific">Phnomibacter ginsenosidimutans</name>
    <dbReference type="NCBI Taxonomy" id="2676868"/>
    <lineage>
        <taxon>Bacteria</taxon>
        <taxon>Pseudomonadati</taxon>
        <taxon>Bacteroidota</taxon>
        <taxon>Chitinophagia</taxon>
        <taxon>Chitinophagales</taxon>
        <taxon>Chitinophagaceae</taxon>
        <taxon>Phnomibacter</taxon>
    </lineage>
</organism>
<feature type="domain" description="Acetyl xylan esterase" evidence="1">
    <location>
        <begin position="84"/>
        <end position="239"/>
    </location>
</feature>
<dbReference type="EMBL" id="CP046566">
    <property type="protein sequence ID" value="QGW27418.1"/>
    <property type="molecule type" value="Genomic_DNA"/>
</dbReference>
<evidence type="ECO:0000313" key="3">
    <source>
        <dbReference type="Proteomes" id="UP000426027"/>
    </source>
</evidence>
<dbReference type="Proteomes" id="UP000426027">
    <property type="component" value="Chromosome"/>
</dbReference>